<evidence type="ECO:0000313" key="1">
    <source>
        <dbReference type="Proteomes" id="UP000694864"/>
    </source>
</evidence>
<proteinExistence type="predicted"/>
<reference evidence="1" key="1">
    <citation type="journal article" date="2014" name="Nat. Commun.">
        <title>The emerging biofuel crop Camelina sativa retains a highly undifferentiated hexaploid genome structure.</title>
        <authorList>
            <person name="Kagale S."/>
            <person name="Koh C."/>
            <person name="Nixon J."/>
            <person name="Bollina V."/>
            <person name="Clarke W.E."/>
            <person name="Tuteja R."/>
            <person name="Spillane C."/>
            <person name="Robinson S.J."/>
            <person name="Links M.G."/>
            <person name="Clarke C."/>
            <person name="Higgins E.E."/>
            <person name="Huebert T."/>
            <person name="Sharpe A.G."/>
            <person name="Parkin I.A."/>
        </authorList>
    </citation>
    <scope>NUCLEOTIDE SEQUENCE [LARGE SCALE GENOMIC DNA]</scope>
    <source>
        <strain evidence="1">cv. DH55</strain>
    </source>
</reference>
<evidence type="ECO:0000313" key="2">
    <source>
        <dbReference type="RefSeq" id="XP_019100955.1"/>
    </source>
</evidence>
<accession>A0ABM1RPL7</accession>
<dbReference type="RefSeq" id="XP_019100955.1">
    <property type="nucleotide sequence ID" value="XM_019245410.1"/>
</dbReference>
<reference evidence="2" key="2">
    <citation type="submission" date="2025-08" db="UniProtKB">
        <authorList>
            <consortium name="RefSeq"/>
        </authorList>
    </citation>
    <scope>IDENTIFICATION</scope>
    <source>
        <tissue evidence="2">Leaf</tissue>
    </source>
</reference>
<keyword evidence="1" id="KW-1185">Reference proteome</keyword>
<name>A0ABM1RPL7_CAMSA</name>
<sequence length="172" mass="19720">MIMPYSKPQECGVSKRLFTPIAPQHLIAHIEAFHSNRHFPTFSSPAAASPASTFRHFPNQLMNRNRNPNPPSFQARTHLDFYRRGYLDDQGNFHKGFPPAPAMTPDRKYKFLLPKPKISKMPKLMDLFPEETSLECIRTLPLLCQLEQRRPEETVTESGGANPSYIDLSLRL</sequence>
<dbReference type="GeneID" id="109132937"/>
<organism evidence="1 2">
    <name type="scientific">Camelina sativa</name>
    <name type="common">False flax</name>
    <name type="synonym">Myagrum sativum</name>
    <dbReference type="NCBI Taxonomy" id="90675"/>
    <lineage>
        <taxon>Eukaryota</taxon>
        <taxon>Viridiplantae</taxon>
        <taxon>Streptophyta</taxon>
        <taxon>Embryophyta</taxon>
        <taxon>Tracheophyta</taxon>
        <taxon>Spermatophyta</taxon>
        <taxon>Magnoliopsida</taxon>
        <taxon>eudicotyledons</taxon>
        <taxon>Gunneridae</taxon>
        <taxon>Pentapetalae</taxon>
        <taxon>rosids</taxon>
        <taxon>malvids</taxon>
        <taxon>Brassicales</taxon>
        <taxon>Brassicaceae</taxon>
        <taxon>Camelineae</taxon>
        <taxon>Camelina</taxon>
    </lineage>
</organism>
<dbReference type="Proteomes" id="UP000694864">
    <property type="component" value="Chromosome 5"/>
</dbReference>
<protein>
    <submittedName>
        <fullName evidence="2">Uncharacterized protein LOC109132937</fullName>
    </submittedName>
</protein>
<gene>
    <name evidence="2" type="primary">LOC109132937</name>
</gene>